<dbReference type="Proteomes" id="UP001497535">
    <property type="component" value="Unassembled WGS sequence"/>
</dbReference>
<gene>
    <name evidence="1" type="ORF">MENTE1834_LOCUS13759</name>
</gene>
<keyword evidence="2" id="KW-1185">Reference proteome</keyword>
<organism evidence="1 2">
    <name type="scientific">Meloidogyne enterolobii</name>
    <name type="common">Root-knot nematode worm</name>
    <name type="synonym">Meloidogyne mayaguensis</name>
    <dbReference type="NCBI Taxonomy" id="390850"/>
    <lineage>
        <taxon>Eukaryota</taxon>
        <taxon>Metazoa</taxon>
        <taxon>Ecdysozoa</taxon>
        <taxon>Nematoda</taxon>
        <taxon>Chromadorea</taxon>
        <taxon>Rhabditida</taxon>
        <taxon>Tylenchina</taxon>
        <taxon>Tylenchomorpha</taxon>
        <taxon>Tylenchoidea</taxon>
        <taxon>Meloidogynidae</taxon>
        <taxon>Meloidogyninae</taxon>
        <taxon>Meloidogyne</taxon>
    </lineage>
</organism>
<protein>
    <submittedName>
        <fullName evidence="1">Uncharacterized protein</fullName>
    </submittedName>
</protein>
<sequence>MLMPSSVSSSPAVKIKGGGVAATTPSSTINPPPIGGGRHYFSTLLRQMDQEKVLSKIEEGTANGKTTNNIVGDDGGENVKTQTKGITHKIRVILPHVLLFLSTILYGLFGALVFQRLERPFEVLHLQEHTEAIIKAQNELFVFPNSSQKILNISKNIEIEEEILIEKAIDNLIKLYMEAFEQGIRADELAIAIEDFNSKNNLKNQEEKEEEDNNLLLHRRLPKWHFHSSLFFTATLLTSIGYGNLVPISPFGRLFCICYAFLGIPLTLITIADVAKYLSDLILNIGNWLEKKFEGKKKKNERKEEENEIKNKNNSSPIIKINEKNEGEKERKNEEEEEEEEETGGILRQPGPYTKGFVLFLLFGYMMTMAFLFWHVQPDWGLLESIYFTLITLTVDMVGYSYIERIHTLGRGFHLGSLLTMLKLGRGDAGPDSARLLRQLHAGAFIPADLKLIPYIDQLLSQRPSIETVLFDNGSGQKSGFSFLPDPTKGKDDFGNRNARNRKRNTGIFV</sequence>
<comment type="caution">
    <text evidence="1">The sequence shown here is derived from an EMBL/GenBank/DDBJ whole genome shotgun (WGS) entry which is preliminary data.</text>
</comment>
<accession>A0ACB0YLH9</accession>
<proteinExistence type="predicted"/>
<evidence type="ECO:0000313" key="1">
    <source>
        <dbReference type="EMBL" id="CAK5051990.1"/>
    </source>
</evidence>
<name>A0ACB0YLH9_MELEN</name>
<dbReference type="EMBL" id="CAVMJV010000014">
    <property type="protein sequence ID" value="CAK5051990.1"/>
    <property type="molecule type" value="Genomic_DNA"/>
</dbReference>
<evidence type="ECO:0000313" key="2">
    <source>
        <dbReference type="Proteomes" id="UP001497535"/>
    </source>
</evidence>
<reference evidence="1" key="1">
    <citation type="submission" date="2023-11" db="EMBL/GenBank/DDBJ databases">
        <authorList>
            <person name="Poullet M."/>
        </authorList>
    </citation>
    <scope>NUCLEOTIDE SEQUENCE</scope>
    <source>
        <strain evidence="1">E1834</strain>
    </source>
</reference>